<sequence length="213" mass="22907">MCGLPMDRLGRHALSCMAGGDAILVHNTVRHVVQDYCERAGMRPTAEAPGVLQDLAIPEGRRRPADLLVCHGAGLADRLPDGSQPHHLPQTALGIAVINATGPSHWPKTFESPGAASSAYATCNVLTNRRQPSVLRQECDSELVFADMVRKIAIVLCRAAARSLQRRRRTWFRSPGTPASAAAVAAGVTEKTELIILLEQLQPPSEGVPPFEL</sequence>
<evidence type="ECO:0000313" key="2">
    <source>
        <dbReference type="Proteomes" id="UP001642484"/>
    </source>
</evidence>
<accession>A0ABP0IZJ0</accession>
<evidence type="ECO:0000313" key="1">
    <source>
        <dbReference type="EMBL" id="CAK9007512.1"/>
    </source>
</evidence>
<proteinExistence type="predicted"/>
<protein>
    <submittedName>
        <fullName evidence="1">Uncharacterized protein</fullName>
    </submittedName>
</protein>
<reference evidence="1 2" key="1">
    <citation type="submission" date="2024-02" db="EMBL/GenBank/DDBJ databases">
        <authorList>
            <person name="Chen Y."/>
            <person name="Shah S."/>
            <person name="Dougan E. K."/>
            <person name="Thang M."/>
            <person name="Chan C."/>
        </authorList>
    </citation>
    <scope>NUCLEOTIDE SEQUENCE [LARGE SCALE GENOMIC DNA]</scope>
</reference>
<gene>
    <name evidence="1" type="ORF">CCMP2556_LOCUS8873</name>
</gene>
<organism evidence="1 2">
    <name type="scientific">Durusdinium trenchii</name>
    <dbReference type="NCBI Taxonomy" id="1381693"/>
    <lineage>
        <taxon>Eukaryota</taxon>
        <taxon>Sar</taxon>
        <taxon>Alveolata</taxon>
        <taxon>Dinophyceae</taxon>
        <taxon>Suessiales</taxon>
        <taxon>Symbiodiniaceae</taxon>
        <taxon>Durusdinium</taxon>
    </lineage>
</organism>
<dbReference type="EMBL" id="CAXAMN010004069">
    <property type="protein sequence ID" value="CAK9007512.1"/>
    <property type="molecule type" value="Genomic_DNA"/>
</dbReference>
<name>A0ABP0IZJ0_9DINO</name>
<dbReference type="Proteomes" id="UP001642484">
    <property type="component" value="Unassembled WGS sequence"/>
</dbReference>
<keyword evidence="2" id="KW-1185">Reference proteome</keyword>
<comment type="caution">
    <text evidence="1">The sequence shown here is derived from an EMBL/GenBank/DDBJ whole genome shotgun (WGS) entry which is preliminary data.</text>
</comment>